<dbReference type="FunFam" id="1.20.1070.10:FF:000130">
    <property type="entry name" value="Chemokine (C-C motif) receptor 2"/>
    <property type="match status" value="1"/>
</dbReference>
<evidence type="ECO:0000256" key="8">
    <source>
        <dbReference type="ARBA" id="ARBA00023170"/>
    </source>
</evidence>
<dbReference type="PANTHER" id="PTHR10489:SF730">
    <property type="entry name" value="CHEMOKINE XC RECEPTOR 1"/>
    <property type="match status" value="1"/>
</dbReference>
<evidence type="ECO:0000256" key="7">
    <source>
        <dbReference type="ARBA" id="ARBA00023157"/>
    </source>
</evidence>
<comment type="subcellular location">
    <subcellularLocation>
        <location evidence="1">Cell membrane</location>
        <topology evidence="1">Multi-pass membrane protein</topology>
    </subcellularLocation>
</comment>
<dbReference type="GO" id="GO:0060326">
    <property type="term" value="P:cell chemotaxis"/>
    <property type="evidence" value="ECO:0007669"/>
    <property type="project" value="TreeGrafter"/>
</dbReference>
<keyword evidence="3 10" id="KW-0812">Transmembrane</keyword>
<feature type="non-terminal residue" evidence="12">
    <location>
        <position position="1"/>
    </location>
</feature>
<protein>
    <submittedName>
        <fullName evidence="12">Chemokine XC receptor 1-like</fullName>
    </submittedName>
</protein>
<dbReference type="InParanoid" id="A0A6J2WIR1"/>
<keyword evidence="2" id="KW-1003">Cell membrane</keyword>
<evidence type="ECO:0000313" key="11">
    <source>
        <dbReference type="Proteomes" id="UP000504632"/>
    </source>
</evidence>
<feature type="transmembrane region" description="Helical" evidence="10">
    <location>
        <begin position="70"/>
        <end position="92"/>
    </location>
</feature>
<evidence type="ECO:0000256" key="1">
    <source>
        <dbReference type="ARBA" id="ARBA00004651"/>
    </source>
</evidence>
<dbReference type="OrthoDB" id="10015690at2759"/>
<keyword evidence="11" id="KW-1185">Reference proteome</keyword>
<dbReference type="Gene3D" id="1.20.1070.10">
    <property type="entry name" value="Rhodopsin 7-helix transmembrane proteins"/>
    <property type="match status" value="1"/>
</dbReference>
<dbReference type="RefSeq" id="XP_030643211.1">
    <property type="nucleotide sequence ID" value="XM_030787351.1"/>
</dbReference>
<keyword evidence="5" id="KW-0297">G-protein coupled receptor</keyword>
<evidence type="ECO:0000256" key="5">
    <source>
        <dbReference type="ARBA" id="ARBA00023040"/>
    </source>
</evidence>
<dbReference type="InterPro" id="IPR000355">
    <property type="entry name" value="Chemokine_rcpt"/>
</dbReference>
<feature type="transmembrane region" description="Helical" evidence="10">
    <location>
        <begin position="232"/>
        <end position="255"/>
    </location>
</feature>
<evidence type="ECO:0000256" key="4">
    <source>
        <dbReference type="ARBA" id="ARBA00022989"/>
    </source>
</evidence>
<keyword evidence="6 10" id="KW-0472">Membrane</keyword>
<accession>A0A6J2WIR1</accession>
<dbReference type="Pfam" id="PF00001">
    <property type="entry name" value="7tm_1"/>
    <property type="match status" value="1"/>
</dbReference>
<dbReference type="PRINTS" id="PR00657">
    <property type="entry name" value="CCCHEMOKINER"/>
</dbReference>
<dbReference type="Proteomes" id="UP000504632">
    <property type="component" value="Chromosome 10"/>
</dbReference>
<reference evidence="12" key="1">
    <citation type="submission" date="2025-08" db="UniProtKB">
        <authorList>
            <consortium name="RefSeq"/>
        </authorList>
    </citation>
    <scope>IDENTIFICATION</scope>
</reference>
<keyword evidence="4 10" id="KW-1133">Transmembrane helix</keyword>
<name>A0A6J2WIR1_CHACN</name>
<dbReference type="InterPro" id="IPR000276">
    <property type="entry name" value="GPCR_Rhodpsn"/>
</dbReference>
<dbReference type="GO" id="GO:0007204">
    <property type="term" value="P:positive regulation of cytosolic calcium ion concentration"/>
    <property type="evidence" value="ECO:0007669"/>
    <property type="project" value="TreeGrafter"/>
</dbReference>
<dbReference type="GO" id="GO:0009897">
    <property type="term" value="C:external side of plasma membrane"/>
    <property type="evidence" value="ECO:0007669"/>
    <property type="project" value="TreeGrafter"/>
</dbReference>
<dbReference type="PRINTS" id="PR00237">
    <property type="entry name" value="GPCRRHODOPSN"/>
</dbReference>
<feature type="transmembrane region" description="Helical" evidence="10">
    <location>
        <begin position="143"/>
        <end position="165"/>
    </location>
</feature>
<organism evidence="11 12">
    <name type="scientific">Chanos chanos</name>
    <name type="common">Milkfish</name>
    <name type="synonym">Mugil chanos</name>
    <dbReference type="NCBI Taxonomy" id="29144"/>
    <lineage>
        <taxon>Eukaryota</taxon>
        <taxon>Metazoa</taxon>
        <taxon>Chordata</taxon>
        <taxon>Craniata</taxon>
        <taxon>Vertebrata</taxon>
        <taxon>Euteleostomi</taxon>
        <taxon>Actinopterygii</taxon>
        <taxon>Neopterygii</taxon>
        <taxon>Teleostei</taxon>
        <taxon>Ostariophysi</taxon>
        <taxon>Gonorynchiformes</taxon>
        <taxon>Chanidae</taxon>
        <taxon>Chanos</taxon>
    </lineage>
</organism>
<dbReference type="AlphaFoldDB" id="A0A6J2WIR1"/>
<evidence type="ECO:0000256" key="6">
    <source>
        <dbReference type="ARBA" id="ARBA00023136"/>
    </source>
</evidence>
<dbReference type="SUPFAM" id="SSF81321">
    <property type="entry name" value="Family A G protein-coupled receptor-like"/>
    <property type="match status" value="1"/>
</dbReference>
<dbReference type="GO" id="GO:0019722">
    <property type="term" value="P:calcium-mediated signaling"/>
    <property type="evidence" value="ECO:0007669"/>
    <property type="project" value="TreeGrafter"/>
</dbReference>
<evidence type="ECO:0000313" key="12">
    <source>
        <dbReference type="RefSeq" id="XP_030643211.1"/>
    </source>
</evidence>
<proteinExistence type="predicted"/>
<keyword evidence="8" id="KW-0675">Receptor</keyword>
<evidence type="ECO:0000256" key="9">
    <source>
        <dbReference type="ARBA" id="ARBA00023224"/>
    </source>
</evidence>
<keyword evidence="9" id="KW-0807">Transducer</keyword>
<evidence type="ECO:0000256" key="3">
    <source>
        <dbReference type="ARBA" id="ARBA00022692"/>
    </source>
</evidence>
<evidence type="ECO:0000256" key="10">
    <source>
        <dbReference type="SAM" id="Phobius"/>
    </source>
</evidence>
<dbReference type="GO" id="GO:0016493">
    <property type="term" value="F:C-C chemokine receptor activity"/>
    <property type="evidence" value="ECO:0007669"/>
    <property type="project" value="TreeGrafter"/>
</dbReference>
<gene>
    <name evidence="12" type="primary">LOC115823304</name>
</gene>
<feature type="transmembrane region" description="Helical" evidence="10">
    <location>
        <begin position="35"/>
        <end position="58"/>
    </location>
</feature>
<dbReference type="PANTHER" id="PTHR10489">
    <property type="entry name" value="CELL ADHESION MOLECULE"/>
    <property type="match status" value="1"/>
</dbReference>
<keyword evidence="7" id="KW-1015">Disulfide bond</keyword>
<dbReference type="InterPro" id="IPR050119">
    <property type="entry name" value="CCR1-9-like"/>
</dbReference>
<feature type="transmembrane region" description="Helical" evidence="10">
    <location>
        <begin position="199"/>
        <end position="220"/>
    </location>
</feature>
<feature type="transmembrane region" description="Helical" evidence="10">
    <location>
        <begin position="275"/>
        <end position="299"/>
    </location>
</feature>
<dbReference type="GO" id="GO:0006955">
    <property type="term" value="P:immune response"/>
    <property type="evidence" value="ECO:0007669"/>
    <property type="project" value="TreeGrafter"/>
</dbReference>
<feature type="transmembrane region" description="Helical" evidence="10">
    <location>
        <begin position="112"/>
        <end position="131"/>
    </location>
</feature>
<evidence type="ECO:0000256" key="2">
    <source>
        <dbReference type="ARBA" id="ARBA00022475"/>
    </source>
</evidence>
<dbReference type="GO" id="GO:0019957">
    <property type="term" value="F:C-C chemokine binding"/>
    <property type="evidence" value="ECO:0007669"/>
    <property type="project" value="TreeGrafter"/>
</dbReference>
<sequence length="338" mass="38170">SDFFTDTTDYYATSYDNELCDKIEVIKFGSIAVPVFYSVVVVLSFIGNMLVIVILALFENLRSLQNTFILNLALSDLMFTAGLPFWACYLIWGWTSGDTMCKAVRFVFSAGFYSSTLFLMLMTIQRFLAVVRPLADRGENRPCLAGALSILVWILSASASIPALVHSKVMTDTENEGERPHCEFDTIEMKHAIIYLQNTIFLISFAIMGFCYGNILRIVLVARKSRKHRTVILIFIIVMVFFIGWAPYNIALYILALSEGKAIGIDECASNDALYYALLVCETLAFSHCCLNPVFYAFVGVKFRNHFKVILHKLLHTQLRRDSLRTRMTTINSQGSGH</sequence>
<dbReference type="GeneID" id="115823304"/>